<evidence type="ECO:0000313" key="2">
    <source>
        <dbReference type="EMBL" id="MEX6430757.1"/>
    </source>
</evidence>
<dbReference type="InterPro" id="IPR058292">
    <property type="entry name" value="DUF7986"/>
</dbReference>
<accession>A0ABV3Y5A8</accession>
<name>A0ABV3Y5A8_9ACTN</name>
<protein>
    <submittedName>
        <fullName evidence="2">YecA family protein</fullName>
    </submittedName>
</protein>
<dbReference type="Pfam" id="PF25948">
    <property type="entry name" value="DUF7986"/>
    <property type="match status" value="1"/>
</dbReference>
<evidence type="ECO:0000313" key="3">
    <source>
        <dbReference type="Proteomes" id="UP001560267"/>
    </source>
</evidence>
<reference evidence="2 3" key="1">
    <citation type="submission" date="2024-07" db="EMBL/GenBank/DDBJ databases">
        <title>Draft Genome Sequence of Ferrimicrobium acidiphilum Strain YE2023, Isolated from a Pulp of Bioleach Reactor.</title>
        <authorList>
            <person name="Elkina Y.A."/>
            <person name="Bulaeva A.G."/>
            <person name="Beletsky A.V."/>
            <person name="Mardanov A.V."/>
        </authorList>
    </citation>
    <scope>NUCLEOTIDE SEQUENCE [LARGE SCALE GENOMIC DNA]</scope>
    <source>
        <strain evidence="2 3">YE2023</strain>
    </source>
</reference>
<dbReference type="EMBL" id="JBFSHR010000079">
    <property type="protein sequence ID" value="MEX6430757.1"/>
    <property type="molecule type" value="Genomic_DNA"/>
</dbReference>
<gene>
    <name evidence="2" type="ORF">AB6A68_13070</name>
</gene>
<dbReference type="InterPro" id="IPR004027">
    <property type="entry name" value="SEC_C_motif"/>
</dbReference>
<sequence length="841" mass="92214">MRTDGGNWSSAGPIIVVCVDSSDIENVRAIILDQLATGPMTLEELVAGLRSRAIPSALQELDDEELSIEIEEELLETDETWETIDGRIASSDVMLNGIHLSHRVTESELQEELLNAAPDFIPIDFNAFNCLVLDRGGDLEFRYVPGSDEDVRNHEVVFGPSGWLLEVAEPGTIVVLSRSGHVISLTKPTELGRGDVEQQALLEAFNAHYETGIAVELTDIVMDALARDASLFRSPVAPIGELLARAGLEVDGDWVSRQGEEAVPPGVIYRERKLEALREKYSFDSCCRSALDQVFERWAEFTLHSDEGGDYRGVARSLTHSAVAPAFADYILGTGDHGSALLGDFARKVAQVGGKLAAPGHYLIALNSERDGHTLEAQEHLHAAVVADANYSPALHELAWFWSDRGDAVQAASLLQRSGGFASDSELEYIMSQLPERFVGVGRNDPCPCGSGRKFKSCCINGVKRGIEGRAGWLYHKIIAYLLRPQNQGNLVDLLEIAEEASEGAVPDSMLPVLADLAAFTRELLERFIAARGMLLPEDELALVRSWTDSKPSLHQAIDVKPGSSVGLLDVLSGEHVVVTEHSASKEIKVGDYVYARVVRVGETYQFIGLPLQVPLVHRAALIDILGAGADVYDLADWVGLMFVPPRIVNNEGEDTVFCRAVLRPVETSWEELSKALTRLFGEPVGGVWTERIEIDAMAVARSFVSREDDTLVITTTSVERFERVLARVMESVIDLEILEQTRTDPRQVSGQGDLVPAPRTTDETPPEVLEVLQHMMREREDAWLDEAIPALAGMTPRQALKDPTRREDLIALLNEFDRLSKNAAPGSTFDVARLRSALGL</sequence>
<dbReference type="Pfam" id="PF02810">
    <property type="entry name" value="SEC-C"/>
    <property type="match status" value="1"/>
</dbReference>
<organism evidence="2 3">
    <name type="scientific">Ferrimicrobium acidiphilum</name>
    <dbReference type="NCBI Taxonomy" id="121039"/>
    <lineage>
        <taxon>Bacteria</taxon>
        <taxon>Bacillati</taxon>
        <taxon>Actinomycetota</taxon>
        <taxon>Acidimicrobiia</taxon>
        <taxon>Acidimicrobiales</taxon>
        <taxon>Acidimicrobiaceae</taxon>
        <taxon>Ferrimicrobium</taxon>
    </lineage>
</organism>
<evidence type="ECO:0000256" key="1">
    <source>
        <dbReference type="SAM" id="MobiDB-lite"/>
    </source>
</evidence>
<dbReference type="Proteomes" id="UP001560267">
    <property type="component" value="Unassembled WGS sequence"/>
</dbReference>
<proteinExistence type="predicted"/>
<dbReference type="SUPFAM" id="SSF103642">
    <property type="entry name" value="Sec-C motif"/>
    <property type="match status" value="1"/>
</dbReference>
<feature type="region of interest" description="Disordered" evidence="1">
    <location>
        <begin position="745"/>
        <end position="765"/>
    </location>
</feature>
<comment type="caution">
    <text evidence="2">The sequence shown here is derived from an EMBL/GenBank/DDBJ whole genome shotgun (WGS) entry which is preliminary data.</text>
</comment>
<keyword evidence="3" id="KW-1185">Reference proteome</keyword>
<dbReference type="Gene3D" id="3.10.450.50">
    <property type="match status" value="1"/>
</dbReference>